<evidence type="ECO:0000313" key="1">
    <source>
        <dbReference type="EMBL" id="KHN81801.1"/>
    </source>
</evidence>
<evidence type="ECO:0000313" key="2">
    <source>
        <dbReference type="Proteomes" id="UP000031036"/>
    </source>
</evidence>
<organism evidence="1 2">
    <name type="scientific">Toxocara canis</name>
    <name type="common">Canine roundworm</name>
    <dbReference type="NCBI Taxonomy" id="6265"/>
    <lineage>
        <taxon>Eukaryota</taxon>
        <taxon>Metazoa</taxon>
        <taxon>Ecdysozoa</taxon>
        <taxon>Nematoda</taxon>
        <taxon>Chromadorea</taxon>
        <taxon>Rhabditida</taxon>
        <taxon>Spirurina</taxon>
        <taxon>Ascaridomorpha</taxon>
        <taxon>Ascaridoidea</taxon>
        <taxon>Toxocaridae</taxon>
        <taxon>Toxocara</taxon>
    </lineage>
</organism>
<protein>
    <submittedName>
        <fullName evidence="1">Uncharacterized protein</fullName>
    </submittedName>
</protein>
<sequence>MVQVVNIDVTQTALNTLRRERKSERCSGTAAGQKPGLHTERELYSTKIMPHFQTKNALVLFPCCVNALGDVGDRFLLAKSVALKTQTAYSAPISSSAECDDRRVCGMIN</sequence>
<dbReference type="Proteomes" id="UP000031036">
    <property type="component" value="Unassembled WGS sequence"/>
</dbReference>
<reference evidence="1 2" key="1">
    <citation type="submission" date="2014-11" db="EMBL/GenBank/DDBJ databases">
        <title>Genetic blueprint of the zoonotic pathogen Toxocara canis.</title>
        <authorList>
            <person name="Zhu X.-Q."/>
            <person name="Korhonen P.K."/>
            <person name="Cai H."/>
            <person name="Young N.D."/>
            <person name="Nejsum P."/>
            <person name="von Samson-Himmelstjerna G."/>
            <person name="Boag P.R."/>
            <person name="Tan P."/>
            <person name="Li Q."/>
            <person name="Min J."/>
            <person name="Yang Y."/>
            <person name="Wang X."/>
            <person name="Fang X."/>
            <person name="Hall R.S."/>
            <person name="Hofmann A."/>
            <person name="Sternberg P.W."/>
            <person name="Jex A.R."/>
            <person name="Gasser R.B."/>
        </authorList>
    </citation>
    <scope>NUCLEOTIDE SEQUENCE [LARGE SCALE GENOMIC DNA]</scope>
    <source>
        <strain evidence="1">PN_DK_2014</strain>
    </source>
</reference>
<keyword evidence="2" id="KW-1185">Reference proteome</keyword>
<gene>
    <name evidence="1" type="ORF">Tcan_18005</name>
</gene>
<name>A0A0B2VE51_TOXCA</name>
<comment type="caution">
    <text evidence="1">The sequence shown here is derived from an EMBL/GenBank/DDBJ whole genome shotgun (WGS) entry which is preliminary data.</text>
</comment>
<accession>A0A0B2VE51</accession>
<dbReference type="EMBL" id="JPKZ01001456">
    <property type="protein sequence ID" value="KHN81801.1"/>
    <property type="molecule type" value="Genomic_DNA"/>
</dbReference>
<proteinExistence type="predicted"/>
<dbReference type="AlphaFoldDB" id="A0A0B2VE51"/>